<dbReference type="STRING" id="504797.SAMN05421678_11177"/>
<keyword evidence="1" id="KW-0808">Transferase</keyword>
<accession>A0A1I2WSC2</accession>
<sequence length="382" mass="41757">MVGEAQPRVFVFLQHGLSIPSWRRSKDDAQLNSPTPYGYGAAGAVVDLTWSEDADEGRVSRFVRLGSRRVLGFDFVHAWRNRRGLSRAEVVWTHTERESLAALMLLRLLRNRSTRVIAQTVWLWDNWQTIRGFRRRLYLSLLRDAAVEVTLSTLNRDAARAARGTDEVLCLPFGAAVNESTLERALRTVAPGAGGGVLAMGRDRHRDWSTLHAAARLLPDIDFWVATVDAAYPTHDAPPNVRIEPIGSLDEVYRAYAEAAVVVIPLVPNLHASGCTVALETQHVGSSLVTTDVGGLGLYLVGSRVAQYETGNAAALADAILAEYDRAADGPDPDGLKQIRAQGLTSDDYVARYVILTRALLAGAPLPYEVEATVSVRDILTP</sequence>
<name>A0A1I2WSC2_9ACTN</name>
<dbReference type="Gene3D" id="3.40.50.2000">
    <property type="entry name" value="Glycogen Phosphorylase B"/>
    <property type="match status" value="1"/>
</dbReference>
<dbReference type="GO" id="GO:0016740">
    <property type="term" value="F:transferase activity"/>
    <property type="evidence" value="ECO:0007669"/>
    <property type="project" value="UniProtKB-KW"/>
</dbReference>
<reference evidence="1 2" key="1">
    <citation type="submission" date="2016-10" db="EMBL/GenBank/DDBJ databases">
        <authorList>
            <person name="de Groot N.N."/>
        </authorList>
    </citation>
    <scope>NUCLEOTIDE SEQUENCE [LARGE SCALE GENOMIC DNA]</scope>
    <source>
        <strain evidence="1 2">CPCC 202808</strain>
    </source>
</reference>
<dbReference type="EMBL" id="FOOI01000011">
    <property type="protein sequence ID" value="SFH04244.1"/>
    <property type="molecule type" value="Genomic_DNA"/>
</dbReference>
<evidence type="ECO:0000313" key="1">
    <source>
        <dbReference type="EMBL" id="SFH04244.1"/>
    </source>
</evidence>
<evidence type="ECO:0000313" key="2">
    <source>
        <dbReference type="Proteomes" id="UP000199052"/>
    </source>
</evidence>
<protein>
    <submittedName>
        <fullName evidence="1">Glycosyltransferase involved in cell wall bisynthesis</fullName>
    </submittedName>
</protein>
<proteinExistence type="predicted"/>
<organism evidence="1 2">
    <name type="scientific">Actinopolymorpha cephalotaxi</name>
    <dbReference type="NCBI Taxonomy" id="504797"/>
    <lineage>
        <taxon>Bacteria</taxon>
        <taxon>Bacillati</taxon>
        <taxon>Actinomycetota</taxon>
        <taxon>Actinomycetes</taxon>
        <taxon>Propionibacteriales</taxon>
        <taxon>Actinopolymorphaceae</taxon>
        <taxon>Actinopolymorpha</taxon>
    </lineage>
</organism>
<dbReference type="SUPFAM" id="SSF53756">
    <property type="entry name" value="UDP-Glycosyltransferase/glycogen phosphorylase"/>
    <property type="match status" value="1"/>
</dbReference>
<dbReference type="Proteomes" id="UP000199052">
    <property type="component" value="Unassembled WGS sequence"/>
</dbReference>
<dbReference type="AlphaFoldDB" id="A0A1I2WSC2"/>
<gene>
    <name evidence="1" type="ORF">SAMN05421678_11177</name>
</gene>